<dbReference type="AlphaFoldDB" id="A0A927JD59"/>
<dbReference type="InterPro" id="IPR005031">
    <property type="entry name" value="COQ10_START"/>
</dbReference>
<gene>
    <name evidence="2" type="ORF">HT102_08195</name>
</gene>
<evidence type="ECO:0000259" key="1">
    <source>
        <dbReference type="Pfam" id="PF03364"/>
    </source>
</evidence>
<comment type="caution">
    <text evidence="2">The sequence shown here is derived from an EMBL/GenBank/DDBJ whole genome shotgun (WGS) entry which is preliminary data.</text>
</comment>
<dbReference type="Pfam" id="PF03364">
    <property type="entry name" value="Polyketide_cyc"/>
    <property type="match status" value="1"/>
</dbReference>
<proteinExistence type="predicted"/>
<accession>A0A927JD59</accession>
<dbReference type="PANTHER" id="PTHR33824">
    <property type="entry name" value="POLYKETIDE CYCLASE/DEHYDRASE AND LIPID TRANSPORT SUPERFAMILY PROTEIN"/>
    <property type="match status" value="1"/>
</dbReference>
<dbReference type="PANTHER" id="PTHR33824:SF7">
    <property type="entry name" value="POLYKETIDE CYCLASE_DEHYDRASE AND LIPID TRANSPORT SUPERFAMILY PROTEIN"/>
    <property type="match status" value="1"/>
</dbReference>
<reference evidence="2" key="1">
    <citation type="submission" date="2020-09" db="EMBL/GenBank/DDBJ databases">
        <title>Hoyosella lacisalsi sp. nov., a halotolerant actinobacterium isolated from soil of Lake Gudzhirganskoe.</title>
        <authorList>
            <person name="Yang Q."/>
            <person name="Guo P.Y."/>
            <person name="Liu S.W."/>
            <person name="Li F.N."/>
            <person name="Sun C.H."/>
        </authorList>
    </citation>
    <scope>NUCLEOTIDE SEQUENCE</scope>
    <source>
        <strain evidence="2">G463</strain>
    </source>
</reference>
<protein>
    <submittedName>
        <fullName evidence="2">SRPBCC family protein</fullName>
    </submittedName>
</protein>
<dbReference type="Gene3D" id="3.30.530.20">
    <property type="match status" value="1"/>
</dbReference>
<dbReference type="EMBL" id="JACYWE010000004">
    <property type="protein sequence ID" value="MBD8506462.1"/>
    <property type="molecule type" value="Genomic_DNA"/>
</dbReference>
<evidence type="ECO:0000313" key="2">
    <source>
        <dbReference type="EMBL" id="MBD8506462.1"/>
    </source>
</evidence>
<organism evidence="2 3">
    <name type="scientific">Lolliginicoccus lacisalsi</name>
    <dbReference type="NCBI Taxonomy" id="2742202"/>
    <lineage>
        <taxon>Bacteria</taxon>
        <taxon>Bacillati</taxon>
        <taxon>Actinomycetota</taxon>
        <taxon>Actinomycetes</taxon>
        <taxon>Mycobacteriales</taxon>
        <taxon>Hoyosellaceae</taxon>
        <taxon>Lolliginicoccus</taxon>
    </lineage>
</organism>
<dbReference type="InterPro" id="IPR023393">
    <property type="entry name" value="START-like_dom_sf"/>
</dbReference>
<name>A0A927JD59_9ACTN</name>
<feature type="domain" description="Coenzyme Q-binding protein COQ10 START" evidence="1">
    <location>
        <begin position="10"/>
        <end position="129"/>
    </location>
</feature>
<dbReference type="InterPro" id="IPR047137">
    <property type="entry name" value="ORF3"/>
</dbReference>
<dbReference type="Proteomes" id="UP000642993">
    <property type="component" value="Unassembled WGS sequence"/>
</dbReference>
<dbReference type="SUPFAM" id="SSF55961">
    <property type="entry name" value="Bet v1-like"/>
    <property type="match status" value="1"/>
</dbReference>
<evidence type="ECO:0000313" key="3">
    <source>
        <dbReference type="Proteomes" id="UP000642993"/>
    </source>
</evidence>
<dbReference type="RefSeq" id="WP_192038937.1">
    <property type="nucleotide sequence ID" value="NZ_JACYWE010000004.1"/>
</dbReference>
<keyword evidence="3" id="KW-1185">Reference proteome</keyword>
<dbReference type="CDD" id="cd07817">
    <property type="entry name" value="SRPBCC_8"/>
    <property type="match status" value="1"/>
</dbReference>
<sequence length="153" mass="17330">MGTVEKSIDVDVPVTVAYNQWTQFEEWPHFMEHMQQVEQIDDTHLRFHVRFGPVSREFDAVVDEQHPDERVAWHSIGGPNHAGVVTFHRLDEGKSRVTSQIDIDPQGIAEDIGDALNIVDMQIKADMKRFKTFIEQQGAASGGWRGNVEPPAP</sequence>